<dbReference type="InterPro" id="IPR013325">
    <property type="entry name" value="RNA_pol_sigma_r2"/>
</dbReference>
<keyword evidence="5" id="KW-0804">Transcription</keyword>
<keyword evidence="3" id="KW-0731">Sigma factor</keyword>
<organism evidence="9 10">
    <name type="scientific">Actinokineospora terrae</name>
    <dbReference type="NCBI Taxonomy" id="155974"/>
    <lineage>
        <taxon>Bacteria</taxon>
        <taxon>Bacillati</taxon>
        <taxon>Actinomycetota</taxon>
        <taxon>Actinomycetes</taxon>
        <taxon>Pseudonocardiales</taxon>
        <taxon>Pseudonocardiaceae</taxon>
        <taxon>Actinokineospora</taxon>
    </lineage>
</organism>
<dbReference type="InterPro" id="IPR013324">
    <property type="entry name" value="RNA_pol_sigma_r3/r4-like"/>
</dbReference>
<evidence type="ECO:0000256" key="3">
    <source>
        <dbReference type="ARBA" id="ARBA00023082"/>
    </source>
</evidence>
<proteinExistence type="inferred from homology"/>
<feature type="region of interest" description="Disordered" evidence="6">
    <location>
        <begin position="511"/>
        <end position="531"/>
    </location>
</feature>
<dbReference type="NCBIfam" id="TIGR02937">
    <property type="entry name" value="sigma70-ECF"/>
    <property type="match status" value="1"/>
</dbReference>
<keyword evidence="2" id="KW-0805">Transcription regulation</keyword>
<evidence type="ECO:0000256" key="6">
    <source>
        <dbReference type="SAM" id="MobiDB-lite"/>
    </source>
</evidence>
<gene>
    <name evidence="9" type="ORF">SAMN04487818_1233</name>
</gene>
<evidence type="ECO:0000313" key="10">
    <source>
        <dbReference type="Proteomes" id="UP000199051"/>
    </source>
</evidence>
<dbReference type="InterPro" id="IPR041916">
    <property type="entry name" value="Anti_sigma_zinc_sf"/>
</dbReference>
<dbReference type="InterPro" id="IPR014284">
    <property type="entry name" value="RNA_pol_sigma-70_dom"/>
</dbReference>
<keyword evidence="4" id="KW-0238">DNA-binding</keyword>
<dbReference type="InterPro" id="IPR027383">
    <property type="entry name" value="Znf_put"/>
</dbReference>
<feature type="compositionally biased region" description="Low complexity" evidence="6">
    <location>
        <begin position="374"/>
        <end position="410"/>
    </location>
</feature>
<sequence length="531" mass="56835">MTGMHRPASGGRRDADEGGSSVAACEDLALLQRLRSGDDAAFGELFSRHSDAVRRLALGLVADRAEAEDLAAEAFFRVLQAVRRGSGPVDNVRGYLLIVTRRVAWEWNARKRDVPVSDEELSHRVGAGPDNTGQSTERTLITRAFTSLPERWRSVLWKVEVEGERPAVVAGNFGLSPNATAALARRARQGLRAAYLQAHLTVDRGSTGCRSVLEKLGAYTAGSIKGTERRKVRAHLSICPSCTSMQAELQDVCSGLRAHAAFIAAPIAGIALWQQIGIASSTTGAATGLGAVKGLLSTAKMQVTLAATSAAAVGVFGFALVPWGTTGEQQAYADFNGGGPTELLVEPDPSAAGGLAPAPTNTVVPTQDRPRPGSPTTPTAPAGGEARQTATSQQQVPAVQQSPQAASQVVRVATPPKAQPNNSPVEKPKQAPQETRQRNQGRMNTQQVSTFDESLPVVYSQTTYERRWTVYDRYDVVTETRVTTKVNSARQTTVATKQAEYTHYRHPRPVRQGTRVESYSSVTVTGVPRPR</sequence>
<evidence type="ECO:0000256" key="1">
    <source>
        <dbReference type="ARBA" id="ARBA00010641"/>
    </source>
</evidence>
<dbReference type="SUPFAM" id="SSF88659">
    <property type="entry name" value="Sigma3 and sigma4 domains of RNA polymerase sigma factors"/>
    <property type="match status" value="1"/>
</dbReference>
<dbReference type="Gene3D" id="1.10.10.1320">
    <property type="entry name" value="Anti-sigma factor, zinc-finger domain"/>
    <property type="match status" value="1"/>
</dbReference>
<dbReference type="PANTHER" id="PTHR43133:SF8">
    <property type="entry name" value="RNA POLYMERASE SIGMA FACTOR HI_1459-RELATED"/>
    <property type="match status" value="1"/>
</dbReference>
<feature type="compositionally biased region" description="Polar residues" evidence="6">
    <location>
        <begin position="432"/>
        <end position="448"/>
    </location>
</feature>
<dbReference type="GO" id="GO:0006352">
    <property type="term" value="P:DNA-templated transcription initiation"/>
    <property type="evidence" value="ECO:0007669"/>
    <property type="project" value="InterPro"/>
</dbReference>
<dbReference type="GO" id="GO:0016987">
    <property type="term" value="F:sigma factor activity"/>
    <property type="evidence" value="ECO:0007669"/>
    <property type="project" value="UniProtKB-KW"/>
</dbReference>
<evidence type="ECO:0000256" key="4">
    <source>
        <dbReference type="ARBA" id="ARBA00023125"/>
    </source>
</evidence>
<dbReference type="AlphaFoldDB" id="A0A1H9XS26"/>
<feature type="compositionally biased region" description="Polar residues" evidence="6">
    <location>
        <begin position="515"/>
        <end position="524"/>
    </location>
</feature>
<dbReference type="PANTHER" id="PTHR43133">
    <property type="entry name" value="RNA POLYMERASE ECF-TYPE SIGMA FACTO"/>
    <property type="match status" value="1"/>
</dbReference>
<feature type="region of interest" description="Disordered" evidence="6">
    <location>
        <begin position="335"/>
        <end position="448"/>
    </location>
</feature>
<dbReference type="SUPFAM" id="SSF88946">
    <property type="entry name" value="Sigma2 domain of RNA polymerase sigma factors"/>
    <property type="match status" value="1"/>
</dbReference>
<reference evidence="10" key="1">
    <citation type="submission" date="2016-10" db="EMBL/GenBank/DDBJ databases">
        <authorList>
            <person name="Varghese N."/>
            <person name="Submissions S."/>
        </authorList>
    </citation>
    <scope>NUCLEOTIDE SEQUENCE [LARGE SCALE GENOMIC DNA]</scope>
    <source>
        <strain evidence="10">DSM 44260</strain>
    </source>
</reference>
<feature type="domain" description="Putative zinc-finger" evidence="8">
    <location>
        <begin position="209"/>
        <end position="242"/>
    </location>
</feature>
<dbReference type="Gene3D" id="1.10.1740.10">
    <property type="match status" value="1"/>
</dbReference>
<evidence type="ECO:0000259" key="7">
    <source>
        <dbReference type="Pfam" id="PF04542"/>
    </source>
</evidence>
<evidence type="ECO:0000256" key="5">
    <source>
        <dbReference type="ARBA" id="ARBA00023163"/>
    </source>
</evidence>
<comment type="similarity">
    <text evidence="1">Belongs to the sigma-70 factor family. ECF subfamily.</text>
</comment>
<dbReference type="InterPro" id="IPR007627">
    <property type="entry name" value="RNA_pol_sigma70_r2"/>
</dbReference>
<protein>
    <submittedName>
        <fullName evidence="9">RNA polymerase sigma factor, sigma-70 family</fullName>
    </submittedName>
</protein>
<name>A0A1H9XS26_9PSEU</name>
<dbReference type="InterPro" id="IPR039425">
    <property type="entry name" value="RNA_pol_sigma-70-like"/>
</dbReference>
<evidence type="ECO:0000256" key="2">
    <source>
        <dbReference type="ARBA" id="ARBA00023015"/>
    </source>
</evidence>
<dbReference type="Pfam" id="PF13490">
    <property type="entry name" value="zf-HC2"/>
    <property type="match status" value="1"/>
</dbReference>
<dbReference type="RefSeq" id="WP_342741574.1">
    <property type="nucleotide sequence ID" value="NZ_FOGI01000023.1"/>
</dbReference>
<evidence type="ECO:0000313" key="9">
    <source>
        <dbReference type="EMBL" id="SES48849.1"/>
    </source>
</evidence>
<keyword evidence="10" id="KW-1185">Reference proteome</keyword>
<dbReference type="EMBL" id="FOGI01000023">
    <property type="protein sequence ID" value="SES48849.1"/>
    <property type="molecule type" value="Genomic_DNA"/>
</dbReference>
<evidence type="ECO:0000259" key="8">
    <source>
        <dbReference type="Pfam" id="PF13490"/>
    </source>
</evidence>
<dbReference type="Pfam" id="PF04542">
    <property type="entry name" value="Sigma70_r2"/>
    <property type="match status" value="1"/>
</dbReference>
<accession>A0A1H9XS26</accession>
<dbReference type="GO" id="GO:0003677">
    <property type="term" value="F:DNA binding"/>
    <property type="evidence" value="ECO:0007669"/>
    <property type="project" value="UniProtKB-KW"/>
</dbReference>
<dbReference type="Proteomes" id="UP000199051">
    <property type="component" value="Unassembled WGS sequence"/>
</dbReference>
<dbReference type="STRING" id="155974.SAMN04487818_1233"/>
<feature type="domain" description="RNA polymerase sigma-70 region 2" evidence="7">
    <location>
        <begin position="45"/>
        <end position="104"/>
    </location>
</feature>